<dbReference type="EMBL" id="QRUP01000021">
    <property type="protein sequence ID" value="RGR70263.1"/>
    <property type="molecule type" value="Genomic_DNA"/>
</dbReference>
<sequence>MPEEVQDLLEQLAQDNQVSVDEIKQDLQNRINQAWEDPEDKYPEFRRFFKNKKPTSVFFLYAFDQLQKMNDKIQEIIEEVYLTEMKAGTEPSIEVAARLDARQMEDPIETFLAILTCLQSNALIIETIRNMDI</sequence>
<evidence type="ECO:0000313" key="2">
    <source>
        <dbReference type="Proteomes" id="UP000284178"/>
    </source>
</evidence>
<evidence type="ECO:0000313" key="1">
    <source>
        <dbReference type="EMBL" id="RGR70263.1"/>
    </source>
</evidence>
<proteinExistence type="predicted"/>
<dbReference type="RefSeq" id="WP_006058136.1">
    <property type="nucleotide sequence ID" value="NZ_CABJCV010000021.1"/>
</dbReference>
<protein>
    <submittedName>
        <fullName evidence="1">Uncharacterized protein</fullName>
    </submittedName>
</protein>
<name>A0A412FQ48_9FIRM</name>
<reference evidence="1 2" key="1">
    <citation type="submission" date="2018-08" db="EMBL/GenBank/DDBJ databases">
        <title>A genome reference for cultivated species of the human gut microbiota.</title>
        <authorList>
            <person name="Zou Y."/>
            <person name="Xue W."/>
            <person name="Luo G."/>
        </authorList>
    </citation>
    <scope>NUCLEOTIDE SEQUENCE [LARGE SCALE GENOMIC DNA]</scope>
    <source>
        <strain evidence="1 2">AF24-29</strain>
    </source>
</reference>
<comment type="caution">
    <text evidence="1">The sequence shown here is derived from an EMBL/GenBank/DDBJ whole genome shotgun (WGS) entry which is preliminary data.</text>
</comment>
<accession>A0A412FQ48</accession>
<dbReference type="GeneID" id="83016523"/>
<gene>
    <name evidence="1" type="ORF">DWY25_14065</name>
</gene>
<dbReference type="Proteomes" id="UP000284178">
    <property type="component" value="Unassembled WGS sequence"/>
</dbReference>
<dbReference type="AlphaFoldDB" id="A0A412FQ48"/>
<keyword evidence="2" id="KW-1185">Reference proteome</keyword>
<organism evidence="1 2">
    <name type="scientific">Holdemania filiformis</name>
    <dbReference type="NCBI Taxonomy" id="61171"/>
    <lineage>
        <taxon>Bacteria</taxon>
        <taxon>Bacillati</taxon>
        <taxon>Bacillota</taxon>
        <taxon>Erysipelotrichia</taxon>
        <taxon>Erysipelotrichales</taxon>
        <taxon>Erysipelotrichaceae</taxon>
        <taxon>Holdemania</taxon>
    </lineage>
</organism>